<feature type="binding site" evidence="4">
    <location>
        <position position="42"/>
    </location>
    <ligand>
        <name>Zn(2+)</name>
        <dbReference type="ChEBI" id="CHEBI:29105"/>
    </ligand>
</feature>
<dbReference type="InterPro" id="IPR036874">
    <property type="entry name" value="Carbonic_anhydrase_sf"/>
</dbReference>
<gene>
    <name evidence="5" type="ORF">PMIN01_08954</name>
</gene>
<dbReference type="SMART" id="SM00947">
    <property type="entry name" value="Pro_CA"/>
    <property type="match status" value="1"/>
</dbReference>
<keyword evidence="2 4" id="KW-0479">Metal-binding</keyword>
<dbReference type="Gene3D" id="3.40.1050.10">
    <property type="entry name" value="Carbonic anhydrase"/>
    <property type="match status" value="1"/>
</dbReference>
<feature type="binding site" evidence="4">
    <location>
        <position position="99"/>
    </location>
    <ligand>
        <name>Zn(2+)</name>
        <dbReference type="ChEBI" id="CHEBI:29105"/>
    </ligand>
</feature>
<dbReference type="GO" id="GO:0008270">
    <property type="term" value="F:zinc ion binding"/>
    <property type="evidence" value="ECO:0007669"/>
    <property type="project" value="InterPro"/>
</dbReference>
<evidence type="ECO:0000256" key="4">
    <source>
        <dbReference type="PIRSR" id="PIRSR601765-1"/>
    </source>
</evidence>
<accession>A0A9P6KP01</accession>
<dbReference type="SUPFAM" id="SSF53056">
    <property type="entry name" value="beta-carbonic anhydrase, cab"/>
    <property type="match status" value="1"/>
</dbReference>
<dbReference type="InterPro" id="IPR001765">
    <property type="entry name" value="Carbonic_anhydrase"/>
</dbReference>
<dbReference type="EMBL" id="WJXW01000009">
    <property type="protein sequence ID" value="KAF9733271.1"/>
    <property type="molecule type" value="Genomic_DNA"/>
</dbReference>
<proteinExistence type="inferred from homology"/>
<comment type="cofactor">
    <cofactor evidence="4">
        <name>Zn(2+)</name>
        <dbReference type="ChEBI" id="CHEBI:29105"/>
    </cofactor>
    <text evidence="4">Binds 1 zinc ion per subunit.</text>
</comment>
<comment type="similarity">
    <text evidence="1">Belongs to the beta-class carbonic anhydrase family.</text>
</comment>
<organism evidence="5 6">
    <name type="scientific">Paraphaeosphaeria minitans</name>
    <dbReference type="NCBI Taxonomy" id="565426"/>
    <lineage>
        <taxon>Eukaryota</taxon>
        <taxon>Fungi</taxon>
        <taxon>Dikarya</taxon>
        <taxon>Ascomycota</taxon>
        <taxon>Pezizomycotina</taxon>
        <taxon>Dothideomycetes</taxon>
        <taxon>Pleosporomycetidae</taxon>
        <taxon>Pleosporales</taxon>
        <taxon>Massarineae</taxon>
        <taxon>Didymosphaeriaceae</taxon>
        <taxon>Paraphaeosphaeria</taxon>
    </lineage>
</organism>
<keyword evidence="6" id="KW-1185">Reference proteome</keyword>
<dbReference type="AlphaFoldDB" id="A0A9P6KP01"/>
<dbReference type="PANTHER" id="PTHR43175:SF3">
    <property type="entry name" value="CARBON DISULFIDE HYDROLASE"/>
    <property type="match status" value="1"/>
</dbReference>
<dbReference type="Proteomes" id="UP000756921">
    <property type="component" value="Unassembled WGS sequence"/>
</dbReference>
<dbReference type="PANTHER" id="PTHR43175">
    <property type="entry name" value="CARBONIC ANHYDRASE"/>
    <property type="match status" value="1"/>
</dbReference>
<sequence length="179" mass="19385">MTNPFPTIQDLAEKNAGATSAFKPKLTLQGLMSRNAMAIISCMDPRADPKDFWGIEAGMPPAMIRNAGGRAADALRSLEILSALGEGLSAVAVVHHTHCGVGQHGIDDAHIKRTLPGRMKGSPSALGGKTWDSYKHQMEEESVREDMRLVLADELLPKDVQVLGFVLDVETNRTTEVRL</sequence>
<evidence type="ECO:0000256" key="3">
    <source>
        <dbReference type="ARBA" id="ARBA00022833"/>
    </source>
</evidence>
<evidence type="ECO:0000256" key="1">
    <source>
        <dbReference type="ARBA" id="ARBA00006217"/>
    </source>
</evidence>
<keyword evidence="3 4" id="KW-0862">Zinc</keyword>
<name>A0A9P6KP01_9PLEO</name>
<dbReference type="GO" id="GO:0004089">
    <property type="term" value="F:carbonate dehydratase activity"/>
    <property type="evidence" value="ECO:0007669"/>
    <property type="project" value="InterPro"/>
</dbReference>
<reference evidence="5" key="1">
    <citation type="journal article" date="2020" name="Mol. Plant Microbe Interact.">
        <title>Genome Sequence of the Biocontrol Agent Coniothyrium minitans strain Conio (IMI 134523).</title>
        <authorList>
            <person name="Patel D."/>
            <person name="Shittu T.A."/>
            <person name="Baroncelli R."/>
            <person name="Muthumeenakshi S."/>
            <person name="Osborne T.H."/>
            <person name="Janganan T.K."/>
            <person name="Sreenivasaprasad S."/>
        </authorList>
    </citation>
    <scope>NUCLEOTIDE SEQUENCE</scope>
    <source>
        <strain evidence="5">Conio</strain>
    </source>
</reference>
<feature type="binding site" evidence="4">
    <location>
        <position position="96"/>
    </location>
    <ligand>
        <name>Zn(2+)</name>
        <dbReference type="ChEBI" id="CHEBI:29105"/>
    </ligand>
</feature>
<feature type="binding site" evidence="4">
    <location>
        <position position="44"/>
    </location>
    <ligand>
        <name>Zn(2+)</name>
        <dbReference type="ChEBI" id="CHEBI:29105"/>
    </ligand>
</feature>
<evidence type="ECO:0000313" key="6">
    <source>
        <dbReference type="Proteomes" id="UP000756921"/>
    </source>
</evidence>
<protein>
    <submittedName>
        <fullName evidence="5">Carbonic anhydrase</fullName>
    </submittedName>
</protein>
<evidence type="ECO:0000313" key="5">
    <source>
        <dbReference type="EMBL" id="KAF9733271.1"/>
    </source>
</evidence>
<comment type="caution">
    <text evidence="5">The sequence shown here is derived from an EMBL/GenBank/DDBJ whole genome shotgun (WGS) entry which is preliminary data.</text>
</comment>
<dbReference type="OrthoDB" id="10248475at2759"/>
<evidence type="ECO:0000256" key="2">
    <source>
        <dbReference type="ARBA" id="ARBA00022723"/>
    </source>
</evidence>